<dbReference type="AlphaFoldDB" id="A0A9Y3VW53"/>
<proteinExistence type="predicted"/>
<organism evidence="2 3">
    <name type="scientific">Pundamilia nyererei</name>
    <dbReference type="NCBI Taxonomy" id="303518"/>
    <lineage>
        <taxon>Eukaryota</taxon>
        <taxon>Metazoa</taxon>
        <taxon>Chordata</taxon>
        <taxon>Craniata</taxon>
        <taxon>Vertebrata</taxon>
        <taxon>Euteleostomi</taxon>
        <taxon>Actinopterygii</taxon>
        <taxon>Neopterygii</taxon>
        <taxon>Teleostei</taxon>
        <taxon>Neoteleostei</taxon>
        <taxon>Acanthomorphata</taxon>
        <taxon>Ovalentaria</taxon>
        <taxon>Cichlomorphae</taxon>
        <taxon>Cichliformes</taxon>
        <taxon>Cichlidae</taxon>
        <taxon>African cichlids</taxon>
        <taxon>Pseudocrenilabrinae</taxon>
        <taxon>Haplochromini</taxon>
        <taxon>Pundamilia</taxon>
    </lineage>
</organism>
<dbReference type="PROSITE" id="PS50006">
    <property type="entry name" value="FHA_DOMAIN"/>
    <property type="match status" value="1"/>
</dbReference>
<dbReference type="PANTHER" id="PTHR46309:SF1">
    <property type="entry name" value="PHD FINGER PROTEIN 12"/>
    <property type="match status" value="1"/>
</dbReference>
<evidence type="ECO:0000259" key="1">
    <source>
        <dbReference type="PROSITE" id="PS50006"/>
    </source>
</evidence>
<dbReference type="GO" id="GO:0000122">
    <property type="term" value="P:negative regulation of transcription by RNA polymerase II"/>
    <property type="evidence" value="ECO:0007669"/>
    <property type="project" value="TreeGrafter"/>
</dbReference>
<gene>
    <name evidence="3" type="primary">LOC102204559</name>
</gene>
<name>A0A9Y3VW53_9CICH</name>
<accession>A0A9Y3VW53</accession>
<evidence type="ECO:0000313" key="2">
    <source>
        <dbReference type="Proteomes" id="UP000695023"/>
    </source>
</evidence>
<dbReference type="InterPro" id="IPR042163">
    <property type="entry name" value="PHF12"/>
</dbReference>
<evidence type="ECO:0000313" key="3">
    <source>
        <dbReference type="RefSeq" id="XP_005750727.1"/>
    </source>
</evidence>
<dbReference type="GO" id="GO:0070822">
    <property type="term" value="C:Sin3-type complex"/>
    <property type="evidence" value="ECO:0007669"/>
    <property type="project" value="TreeGrafter"/>
</dbReference>
<dbReference type="SUPFAM" id="SSF49879">
    <property type="entry name" value="SMAD/FHA domain"/>
    <property type="match status" value="1"/>
</dbReference>
<dbReference type="Proteomes" id="UP000695023">
    <property type="component" value="Unplaced"/>
</dbReference>
<dbReference type="RefSeq" id="XP_005750727.1">
    <property type="nucleotide sequence ID" value="XM_005750670.1"/>
</dbReference>
<keyword evidence="2" id="KW-1185">Reference proteome</keyword>
<sequence>MDVCLTNYGHCNYVSGKHACIFYDENTKHYELLNYSEHGTTVDNVLYSCDFSEKTSPCPPGGLVAKVQGIIRKYISVICLDWLEGTQVCVPSLTWTADEVVTHRFCMNLL</sequence>
<feature type="domain" description="FHA" evidence="1">
    <location>
        <begin position="1"/>
        <end position="47"/>
    </location>
</feature>
<dbReference type="PANTHER" id="PTHR46309">
    <property type="entry name" value="PHD FINGER PROTEIN 12"/>
    <property type="match status" value="1"/>
</dbReference>
<reference evidence="3" key="1">
    <citation type="submission" date="2025-08" db="UniProtKB">
        <authorList>
            <consortium name="RefSeq"/>
        </authorList>
    </citation>
    <scope>IDENTIFICATION</scope>
</reference>
<dbReference type="InterPro" id="IPR008984">
    <property type="entry name" value="SMAD_FHA_dom_sf"/>
</dbReference>
<dbReference type="GO" id="GO:0003714">
    <property type="term" value="F:transcription corepressor activity"/>
    <property type="evidence" value="ECO:0007669"/>
    <property type="project" value="InterPro"/>
</dbReference>
<protein>
    <submittedName>
        <fullName evidence="3">PHD finger protein 12-like</fullName>
    </submittedName>
</protein>
<dbReference type="InterPro" id="IPR000253">
    <property type="entry name" value="FHA_dom"/>
</dbReference>
<dbReference type="GeneID" id="102204559"/>